<name>A0A3M6TN07_POCDA</name>
<dbReference type="GO" id="GO:0046872">
    <property type="term" value="F:metal ion binding"/>
    <property type="evidence" value="ECO:0007669"/>
    <property type="project" value="UniProtKB-KW"/>
</dbReference>
<feature type="domain" description="Mab-21-like nucleotidyltransferase" evidence="9">
    <location>
        <begin position="910"/>
        <end position="1036"/>
    </location>
</feature>
<keyword evidence="12" id="KW-1185">Reference proteome</keyword>
<evidence type="ECO:0000256" key="8">
    <source>
        <dbReference type="ARBA" id="ARBA00022842"/>
    </source>
</evidence>
<dbReference type="Pfam" id="PF03281">
    <property type="entry name" value="Mab-21"/>
    <property type="match status" value="3"/>
</dbReference>
<evidence type="ECO:0008006" key="13">
    <source>
        <dbReference type="Google" id="ProtNLM"/>
    </source>
</evidence>
<feature type="domain" description="Mab-21-like nucleotidyltransferase" evidence="9">
    <location>
        <begin position="83"/>
        <end position="241"/>
    </location>
</feature>
<dbReference type="EMBL" id="RCHS01003297">
    <property type="protein sequence ID" value="RMX42752.1"/>
    <property type="molecule type" value="Genomic_DNA"/>
</dbReference>
<keyword evidence="3" id="KW-0808">Transferase</keyword>
<dbReference type="InterPro" id="IPR046906">
    <property type="entry name" value="Mab-21_HhH/H2TH-like"/>
</dbReference>
<keyword evidence="7" id="KW-0067">ATP-binding</keyword>
<feature type="domain" description="Mab-21-like nucleotidyltransferase" evidence="9">
    <location>
        <begin position="575"/>
        <end position="738"/>
    </location>
</feature>
<dbReference type="AlphaFoldDB" id="A0A3M6TN07"/>
<dbReference type="Gene3D" id="3.30.460.90">
    <property type="match status" value="3"/>
</dbReference>
<evidence type="ECO:0000256" key="1">
    <source>
        <dbReference type="ARBA" id="ARBA00001946"/>
    </source>
</evidence>
<protein>
    <recommendedName>
        <fullName evidence="13">Mab-21-like nucleotidyltransferase domain-containing protein</fullName>
    </recommendedName>
</protein>
<evidence type="ECO:0000259" key="10">
    <source>
        <dbReference type="Pfam" id="PF20266"/>
    </source>
</evidence>
<dbReference type="Pfam" id="PF20266">
    <property type="entry name" value="Mab-21_C"/>
    <property type="match status" value="4"/>
</dbReference>
<dbReference type="GO" id="GO:0005524">
    <property type="term" value="F:ATP binding"/>
    <property type="evidence" value="ECO:0007669"/>
    <property type="project" value="UniProtKB-KW"/>
</dbReference>
<dbReference type="Gene3D" id="1.10.1410.40">
    <property type="match status" value="3"/>
</dbReference>
<sequence>MYHFTELELHIFLNMALAKARRGDATSLTKELRDFSAKYVKISELNKTRTRTLVNDYIENQIIEFCRQKSELQILNLQYTGSFYERLKTEAADEVDIMVVLGTPSSEIEVIASEVPGYVRLRARGDPIFCKYLGHEGYLDPKSFRDRWFQSIVQRAVNNIKPKEPFSDVRLVVRTHGPAVQVDILRKGSKEKLLSVDLVPCFHVNDSWYVPKPFKGKRFVFNHKVFWRQSFSLEEKQVLENMDQQDHGCRHELLRIVKTVVKRQVTSLPLDSYYLKTAFMHYIEKHSQDWVSREALGKHFLGFLGEVQLYLRSGNLPHYSLPDVNLLNDFKEVVVKQMANRLKRILNSEARPFKGKRFVFTHKSFWSQSFSLEEKQVLENMDQKDQKDHGCKHELLRIVKTVIKGQVTSLPLDSYYLKTAFMHYIEKHSQDWVNKEALGKHFLGYLGEVLLYLESGNLPHYNLPDVNLLNDFNEVAVKQMVNRLKRILNSEVRLQKILTEASKTQIMWLWNLLLGDATLTTKLREFLANHVKISEADMTRSKKLVKDFIENQVMWYCRKKSTLPILRLEYTGSVYERLKTEAADEVDVMVVLKTSTPWLWGDPEVMVEDSDVPGYVRLKARSDSKFRRYADPEGYINPERLRNGWFYSLVDKAVDDFRARVPRSDLDMMVRQHGPAVQVDIFKKEPYEYLLSVDLVPCFQIGSDDYYVAKSYCGRRFVSSSGLLWRQSFSLKEKQLLEYMDRDHGCRHELLRIVKTIVNRERSSLGKLKSYHLKTAFMHYIKEKRHYWNTRTSLGDHFVGFLGYLQNSLEQENLPHYWLDGVNILDDIGGVVIRNMAARLKRILNSEIMALTSPLTKKLRDFSVQYVKISEETTTRAKRLVKDYIEDQIIVYCQENSTIEILKLEYTGSFYEGLKTEAADEADIMVILGTPSSAGIEVIDSRVPGYVRLRARNAPMLSKYLSPEGYIDAESLRDSWFHSLVRLAVNNIKPKAPFSDVRLVVRTHGPAVQVDIFRKGSKEKLLSVDLVPSFQVEESWYVPKPFEGNRYVLNNELLWRKTFSPKEKQLLASMDSKDHGCRHELLRIVKTVVKRPVTSLPLDSYHLKTAFMHYIKKGGLDWESGDALGKHFLGFLTELQFHMASRNLPHCWLRGVNVLDDFKKGTIEQMENRLRSILNSEAKLNKILE</sequence>
<feature type="domain" description="Mab-21-like HhH/H2TH-like" evidence="10">
    <location>
        <begin position="746"/>
        <end position="841"/>
    </location>
</feature>
<reference evidence="11 12" key="1">
    <citation type="journal article" date="2018" name="Sci. Rep.">
        <title>Comparative analysis of the Pocillopora damicornis genome highlights role of immune system in coral evolution.</title>
        <authorList>
            <person name="Cunning R."/>
            <person name="Bay R.A."/>
            <person name="Gillette P."/>
            <person name="Baker A.C."/>
            <person name="Traylor-Knowles N."/>
        </authorList>
    </citation>
    <scope>NUCLEOTIDE SEQUENCE [LARGE SCALE GENOMIC DNA]</scope>
    <source>
        <strain evidence="11">RSMAS</strain>
        <tissue evidence="11">Whole animal</tissue>
    </source>
</reference>
<comment type="caution">
    <text evidence="11">The sequence shown here is derived from an EMBL/GenBank/DDBJ whole genome shotgun (WGS) entry which is preliminary data.</text>
</comment>
<dbReference type="Proteomes" id="UP000275408">
    <property type="component" value="Unassembled WGS sequence"/>
</dbReference>
<organism evidence="11 12">
    <name type="scientific">Pocillopora damicornis</name>
    <name type="common">Cauliflower coral</name>
    <name type="synonym">Millepora damicornis</name>
    <dbReference type="NCBI Taxonomy" id="46731"/>
    <lineage>
        <taxon>Eukaryota</taxon>
        <taxon>Metazoa</taxon>
        <taxon>Cnidaria</taxon>
        <taxon>Anthozoa</taxon>
        <taxon>Hexacorallia</taxon>
        <taxon>Scleractinia</taxon>
        <taxon>Astrocoeniina</taxon>
        <taxon>Pocilloporidae</taxon>
        <taxon>Pocillopora</taxon>
    </lineage>
</organism>
<dbReference type="GO" id="GO:0016779">
    <property type="term" value="F:nucleotidyltransferase activity"/>
    <property type="evidence" value="ECO:0007669"/>
    <property type="project" value="UniProtKB-KW"/>
</dbReference>
<gene>
    <name evidence="11" type="ORF">pdam_00014146</name>
</gene>
<evidence type="ECO:0000256" key="4">
    <source>
        <dbReference type="ARBA" id="ARBA00022695"/>
    </source>
</evidence>
<evidence type="ECO:0000259" key="9">
    <source>
        <dbReference type="Pfam" id="PF03281"/>
    </source>
</evidence>
<comment type="similarity">
    <text evidence="2">Belongs to the mab-21 family.</text>
</comment>
<feature type="domain" description="Mab-21-like HhH/H2TH-like" evidence="10">
    <location>
        <begin position="1077"/>
        <end position="1170"/>
    </location>
</feature>
<keyword evidence="8" id="KW-0460">Magnesium</keyword>
<evidence type="ECO:0000256" key="5">
    <source>
        <dbReference type="ARBA" id="ARBA00022723"/>
    </source>
</evidence>
<comment type="cofactor">
    <cofactor evidence="1">
        <name>Mg(2+)</name>
        <dbReference type="ChEBI" id="CHEBI:18420"/>
    </cofactor>
</comment>
<feature type="domain" description="Mab-21-like HhH/H2TH-like" evidence="10">
    <location>
        <begin position="391"/>
        <end position="485"/>
    </location>
</feature>
<feature type="domain" description="Mab-21-like HhH/H2TH-like" evidence="10">
    <location>
        <begin position="249"/>
        <end position="343"/>
    </location>
</feature>
<evidence type="ECO:0000313" key="12">
    <source>
        <dbReference type="Proteomes" id="UP000275408"/>
    </source>
</evidence>
<dbReference type="InterPro" id="IPR046903">
    <property type="entry name" value="Mab-21-like_nuc_Trfase"/>
</dbReference>
<keyword evidence="5" id="KW-0479">Metal-binding</keyword>
<dbReference type="SMART" id="SM01265">
    <property type="entry name" value="Mab-21"/>
    <property type="match status" value="3"/>
</dbReference>
<dbReference type="InterPro" id="IPR024810">
    <property type="entry name" value="MAB21L/cGLR"/>
</dbReference>
<evidence type="ECO:0000313" key="11">
    <source>
        <dbReference type="EMBL" id="RMX42752.1"/>
    </source>
</evidence>
<dbReference type="OrthoDB" id="6054650at2759"/>
<evidence type="ECO:0000256" key="3">
    <source>
        <dbReference type="ARBA" id="ARBA00022679"/>
    </source>
</evidence>
<evidence type="ECO:0000256" key="2">
    <source>
        <dbReference type="ARBA" id="ARBA00008307"/>
    </source>
</evidence>
<accession>A0A3M6TN07</accession>
<evidence type="ECO:0000256" key="7">
    <source>
        <dbReference type="ARBA" id="ARBA00022840"/>
    </source>
</evidence>
<keyword evidence="4" id="KW-0548">Nucleotidyltransferase</keyword>
<evidence type="ECO:0000256" key="6">
    <source>
        <dbReference type="ARBA" id="ARBA00022741"/>
    </source>
</evidence>
<proteinExistence type="inferred from homology"/>
<dbReference type="PANTHER" id="PTHR10656">
    <property type="entry name" value="CELL FATE DETERMINING PROTEIN MAB21-RELATED"/>
    <property type="match status" value="1"/>
</dbReference>
<keyword evidence="6" id="KW-0547">Nucleotide-binding</keyword>
<dbReference type="PANTHER" id="PTHR10656:SF42">
    <property type="entry name" value="CYCLIC GMP-AMP SYNTHASE-LIKE PROTEIN-RELATED"/>
    <property type="match status" value="1"/>
</dbReference>